<dbReference type="InterPro" id="IPR035992">
    <property type="entry name" value="Ricin_B-like_lectins"/>
</dbReference>
<keyword evidence="2" id="KW-1015">Disulfide bond</keyword>
<feature type="domain" description="LamG-like jellyroll fold" evidence="6">
    <location>
        <begin position="1261"/>
        <end position="1405"/>
    </location>
</feature>
<dbReference type="InterPro" id="IPR006558">
    <property type="entry name" value="LamG-like"/>
</dbReference>
<dbReference type="SUPFAM" id="SSF50370">
    <property type="entry name" value="Ricin B-like lectins"/>
    <property type="match status" value="1"/>
</dbReference>
<dbReference type="InterPro" id="IPR000772">
    <property type="entry name" value="Ricin_B_lectin"/>
</dbReference>
<dbReference type="STRING" id="58343.AQJ46_29190"/>
<dbReference type="CDD" id="cd23451">
    <property type="entry name" value="beta-trefoil_Ricin_laminarinase"/>
    <property type="match status" value="1"/>
</dbReference>
<proteinExistence type="predicted"/>
<dbReference type="PROSITE" id="PS50231">
    <property type="entry name" value="RICIN_B_LECTIN"/>
    <property type="match status" value="1"/>
</dbReference>
<dbReference type="InterPro" id="IPR013320">
    <property type="entry name" value="ConA-like_dom_sf"/>
</dbReference>
<dbReference type="EMBL" id="LMWU01000029">
    <property type="protein sequence ID" value="KUN64521.1"/>
    <property type="molecule type" value="Genomic_DNA"/>
</dbReference>
<evidence type="ECO:0000259" key="6">
    <source>
        <dbReference type="SMART" id="SM00560"/>
    </source>
</evidence>
<feature type="chain" id="PRO_5007105517" evidence="4">
    <location>
        <begin position="39"/>
        <end position="1421"/>
    </location>
</feature>
<feature type="region of interest" description="Disordered" evidence="3">
    <location>
        <begin position="243"/>
        <end position="298"/>
    </location>
</feature>
<protein>
    <submittedName>
        <fullName evidence="7">Uncharacterized protein</fullName>
    </submittedName>
</protein>
<evidence type="ECO:0000313" key="7">
    <source>
        <dbReference type="EMBL" id="KUN64521.1"/>
    </source>
</evidence>
<feature type="compositionally biased region" description="Low complexity" evidence="3">
    <location>
        <begin position="271"/>
        <end position="284"/>
    </location>
</feature>
<dbReference type="Gene3D" id="2.80.10.50">
    <property type="match status" value="2"/>
</dbReference>
<feature type="compositionally biased region" description="Polar residues" evidence="3">
    <location>
        <begin position="252"/>
        <end position="261"/>
    </location>
</feature>
<gene>
    <name evidence="7" type="ORF">AQJ46_29190</name>
</gene>
<sequence length="1421" mass="147252">MGETTRVRSHPARSLTRRLALSAAVTGLLLGAVGPVSAAGPPTSAAADGADGSPLATASAEAARTGQPVTVDQLTTETSETVANTDGTFTQTTHLQPARVRKDGAWTDVDAGLARNSDGTFSTKATPSALTLSGGGDGPLATLVDEAGHRLSYTLPFRLPAPDVSGDSAQYSDVLPGVDLKLTTTDQGGFHEVLIVHDAKAAADPALASLRLTTGTSDGVTVDADRDGGVTATAADGTALFSSPTPMMWDSSGAQVTTPAQKTAARRSARAADTPPTQGTTGDTASTAEQPGSGAQVKPIAVTSEPGALTLTPDADLLGGKSTVWPLYIDPYTSPITSKKSHFITVKEGCPSQSPYDDAQDNGEGVGYEHWRNCFGLNRAYYELNIGNLTKSMVISKSVVHLTSTYGASFDCDNETGVRLATVSGISKNTDWDHQPKLAGDGYIGGTQKVKSSNLSQHCGDHDVNFNVTGQIKKLAGKDDSWTFGLWGNESKSSTNYDFVRFATNPYLTTVFDIAPSEPDRLGTTPATINPASNGCDGAADGWIGESGLAGDTSDITLNAHLNTDMSGVNLRARYEVWDTKTADDDGGSTSKSKPVSGWVSDGGTTRVNIGFKVADGHQYGWHVRADDDTLMSGWSPNCYFKIDLSAPSIPSFTDSSVFPPLGADQEPTGHAGDQGVKIKVTANDPTPTGCTRGSCVSSGIDRFEYSLDANIPGSGATKVDAVAGTGGTATAEVPIVLSAAQWGAHTLYVRAVDNAGNTQGTVGQYSFFAPWNPKTKVTAGDLDGDAVPDLAAPTRDGDLVLVRGNADPAAPPTTMSTKAQSPDGTGWDNYLVAHRGTATGSNVDDLFAYNKTTHELYLYANDAVTPGGRAGHFTLTQNVVAIRTSDSCPAKGSDGTWDNVTQILAPGKLAQYADVPDLITVDKGELWYYPGTFQAGCNLGQGVKIGTGDWSDTTLLAPGTVGGVPTLWVRDNATGAVSSFPLTFSAGVPTSKLAAPRHAPLVSGVLDTGNKNLCLDIAGSRTTNGTAAQVYTCNGSDAQNVTLGTDHTVHVIGKCLDVTKGGTDNGTEVQLFQCNNSGSQEWVPGPYQGTLKNPQSGRCLADPAGNRNPRTQVVIWDCKNIADQKWAADNGNVLPAAQPVLPVGVGEQDYPTVASPGDVQGTGFPALYAASRSGRMIEYPGAAADGGLAQFTAPVSIGHVHRPADWWKLDGTADSVRPANGLTLNGGAAVTADAARGSALALNGSTGYAATSGTVLDTSRSYTVSAWANLSSLSGNSTFVSQSGTSANGLQLYYSSGAHGFAFGHAHADNTEGDFTSAYGPDTGAQSPKTNTWLHLVGVFDADTQQLRLYVNDDLAATAAYEGTVWNATGPVQIGRRIAVGRYGEYTAGKVADVQLFTEALTPGGVTSLGRNRPVPTQLG</sequence>
<dbReference type="Pfam" id="PF00652">
    <property type="entry name" value="Ricin_B_lectin"/>
    <property type="match status" value="1"/>
</dbReference>
<dbReference type="RefSeq" id="WP_059208413.1">
    <property type="nucleotide sequence ID" value="NZ_KQ948665.1"/>
</dbReference>
<name>A0A101RZE9_9ACTN</name>
<evidence type="ECO:0000256" key="3">
    <source>
        <dbReference type="SAM" id="MobiDB-lite"/>
    </source>
</evidence>
<dbReference type="InterPro" id="IPR006311">
    <property type="entry name" value="TAT_signal"/>
</dbReference>
<evidence type="ECO:0000256" key="1">
    <source>
        <dbReference type="ARBA" id="ARBA00022729"/>
    </source>
</evidence>
<accession>A0A101RZE9</accession>
<dbReference type="Gene3D" id="2.60.120.200">
    <property type="match status" value="1"/>
</dbReference>
<dbReference type="Pfam" id="PF13385">
    <property type="entry name" value="Laminin_G_3"/>
    <property type="match status" value="1"/>
</dbReference>
<evidence type="ECO:0000256" key="4">
    <source>
        <dbReference type="SAM" id="SignalP"/>
    </source>
</evidence>
<evidence type="ECO:0000256" key="2">
    <source>
        <dbReference type="ARBA" id="ARBA00023157"/>
    </source>
</evidence>
<dbReference type="SMART" id="SM00458">
    <property type="entry name" value="RICIN"/>
    <property type="match status" value="1"/>
</dbReference>
<feature type="domain" description="Ricin B lectin" evidence="5">
    <location>
        <begin position="1000"/>
        <end position="1130"/>
    </location>
</feature>
<dbReference type="Proteomes" id="UP000053669">
    <property type="component" value="Unassembled WGS sequence"/>
</dbReference>
<dbReference type="PROSITE" id="PS51318">
    <property type="entry name" value="TAT"/>
    <property type="match status" value="1"/>
</dbReference>
<dbReference type="SUPFAM" id="SSF49899">
    <property type="entry name" value="Concanavalin A-like lectins/glucanases"/>
    <property type="match status" value="1"/>
</dbReference>
<organism evidence="7 8">
    <name type="scientific">Streptomyces canus</name>
    <dbReference type="NCBI Taxonomy" id="58343"/>
    <lineage>
        <taxon>Bacteria</taxon>
        <taxon>Bacillati</taxon>
        <taxon>Actinomycetota</taxon>
        <taxon>Actinomycetes</taxon>
        <taxon>Kitasatosporales</taxon>
        <taxon>Streptomycetaceae</taxon>
        <taxon>Streptomyces</taxon>
        <taxon>Streptomyces aurantiacus group</taxon>
    </lineage>
</organism>
<dbReference type="SMART" id="SM00560">
    <property type="entry name" value="LamGL"/>
    <property type="match status" value="1"/>
</dbReference>
<reference evidence="7 8" key="1">
    <citation type="submission" date="2015-10" db="EMBL/GenBank/DDBJ databases">
        <title>Draft genome sequence of Streptomyces canus DSM 40017, type strain for the species Streptomyces canus.</title>
        <authorList>
            <person name="Ruckert C."/>
            <person name="Winkler A."/>
            <person name="Kalinowski J."/>
            <person name="Kampfer P."/>
            <person name="Glaeser S."/>
        </authorList>
    </citation>
    <scope>NUCLEOTIDE SEQUENCE [LARGE SCALE GENOMIC DNA]</scope>
    <source>
        <strain evidence="7 8">DSM 40017</strain>
    </source>
</reference>
<feature type="signal peptide" evidence="4">
    <location>
        <begin position="1"/>
        <end position="38"/>
    </location>
</feature>
<evidence type="ECO:0000313" key="8">
    <source>
        <dbReference type="Proteomes" id="UP000053669"/>
    </source>
</evidence>
<evidence type="ECO:0000259" key="5">
    <source>
        <dbReference type="SMART" id="SM00458"/>
    </source>
</evidence>
<comment type="caution">
    <text evidence="7">The sequence shown here is derived from an EMBL/GenBank/DDBJ whole genome shotgun (WGS) entry which is preliminary data.</text>
</comment>
<keyword evidence="1 4" id="KW-0732">Signal</keyword>